<evidence type="ECO:0000313" key="2">
    <source>
        <dbReference type="Proteomes" id="UP000234323"/>
    </source>
</evidence>
<dbReference type="Proteomes" id="UP000234323">
    <property type="component" value="Unassembled WGS sequence"/>
</dbReference>
<dbReference type="EMBL" id="LLXI01000872">
    <property type="protein sequence ID" value="PKY50395.1"/>
    <property type="molecule type" value="Genomic_DNA"/>
</dbReference>
<reference evidence="1 2" key="1">
    <citation type="submission" date="2015-10" db="EMBL/GenBank/DDBJ databases">
        <title>Genome analyses suggest a sexual origin of heterokaryosis in a supposedly ancient asexual fungus.</title>
        <authorList>
            <person name="Ropars J."/>
            <person name="Sedzielewska K."/>
            <person name="Noel J."/>
            <person name="Charron P."/>
            <person name="Farinelli L."/>
            <person name="Marton T."/>
            <person name="Kruger M."/>
            <person name="Pelin A."/>
            <person name="Brachmann A."/>
            <person name="Corradi N."/>
        </authorList>
    </citation>
    <scope>NUCLEOTIDE SEQUENCE [LARGE SCALE GENOMIC DNA]</scope>
    <source>
        <strain evidence="1 2">A4</strain>
    </source>
</reference>
<protein>
    <submittedName>
        <fullName evidence="1">Uncharacterized protein</fullName>
    </submittedName>
</protein>
<dbReference type="AlphaFoldDB" id="A0A2I1GUZ2"/>
<comment type="caution">
    <text evidence="1">The sequence shown here is derived from an EMBL/GenBank/DDBJ whole genome shotgun (WGS) entry which is preliminary data.</text>
</comment>
<proteinExistence type="predicted"/>
<keyword evidence="2" id="KW-1185">Reference proteome</keyword>
<dbReference type="VEuPathDB" id="FungiDB:FUN_012122"/>
<accession>A0A2I1GUZ2</accession>
<sequence>MAENPVENQEIIEEWSTQNIAKFSKYLTASKIQYYLEFQEYSNISETGFASVYDVSGWKESIKVSKEQRQCLSVKVCEFTSKKLDIGHTSVDFT</sequence>
<gene>
    <name evidence="1" type="ORF">RhiirA4_466879</name>
</gene>
<organism evidence="1 2">
    <name type="scientific">Rhizophagus irregularis</name>
    <dbReference type="NCBI Taxonomy" id="588596"/>
    <lineage>
        <taxon>Eukaryota</taxon>
        <taxon>Fungi</taxon>
        <taxon>Fungi incertae sedis</taxon>
        <taxon>Mucoromycota</taxon>
        <taxon>Glomeromycotina</taxon>
        <taxon>Glomeromycetes</taxon>
        <taxon>Glomerales</taxon>
        <taxon>Glomeraceae</taxon>
        <taxon>Rhizophagus</taxon>
    </lineage>
</organism>
<evidence type="ECO:0000313" key="1">
    <source>
        <dbReference type="EMBL" id="PKY50395.1"/>
    </source>
</evidence>
<name>A0A2I1GUZ2_9GLOM</name>